<name>A0ACC1YNL8_MELAZ</name>
<keyword evidence="2" id="KW-1185">Reference proteome</keyword>
<evidence type="ECO:0000313" key="1">
    <source>
        <dbReference type="EMBL" id="KAJ4725410.1"/>
    </source>
</evidence>
<protein>
    <submittedName>
        <fullName evidence="1">Subtilisin-like protease</fullName>
    </submittedName>
</protein>
<evidence type="ECO:0000313" key="2">
    <source>
        <dbReference type="Proteomes" id="UP001164539"/>
    </source>
</evidence>
<accession>A0ACC1YNL8</accession>
<reference evidence="1 2" key="1">
    <citation type="journal article" date="2023" name="Science">
        <title>Complex scaffold remodeling in plant triterpene biosynthesis.</title>
        <authorList>
            <person name="De La Pena R."/>
            <person name="Hodgson H."/>
            <person name="Liu J.C."/>
            <person name="Stephenson M.J."/>
            <person name="Martin A.C."/>
            <person name="Owen C."/>
            <person name="Harkess A."/>
            <person name="Leebens-Mack J."/>
            <person name="Jimenez L.E."/>
            <person name="Osbourn A."/>
            <person name="Sattely E.S."/>
        </authorList>
    </citation>
    <scope>NUCLEOTIDE SEQUENCE [LARGE SCALE GENOMIC DNA]</scope>
    <source>
        <strain evidence="2">cv. JPN11</strain>
        <tissue evidence="1">Leaf</tissue>
    </source>
</reference>
<dbReference type="EMBL" id="CM051395">
    <property type="protein sequence ID" value="KAJ4725410.1"/>
    <property type="molecule type" value="Genomic_DNA"/>
</dbReference>
<sequence>MTTRSWNFLGLEKDNVIPPYSLWNKARFGEDIIIGNIDTGIWSESKSFSDEGYGPVPSRWRGICQNDTVYGVKCNRKLIGIRYYNKGIVKEGRAENSSFQLTPEYETGLDYNGHGTHTLSTAGGNFVANVSVLGHGYGTAKGGSPRARLASYKACWDLGGSDEDIISAFDDAIHDGVDILSVSLAAPFANRSDYFKDGVSVGSFHAMMHGIVVVAAAGNEGPLPGKVANVAPWLITVGASTMDREFTNSVTLGDEKNTTFKGVSLAAKAMPSQDFYPLILGSDAKAANAYITDSLQCQPGTLDLEKIKGKVLICLKGNLPFDTSLEAAKAGAVGMILVNVQGQENTTLALPHFLPTSFVEPHIAFPESIGPSLHAGDKRKTPFNALFGTSMATPHVAGIAGLLKSVHPDFSPAAIRSAIMTTATKTDNTGKNPILDFNGNKATPFDYGAGHLNPDSAADPGLVYDMGFEDYLSYICSRGYNQSMLDKLTDKKRHTCSNSNSFSMAEFNYPSIFVSNLSQSVTITRRVKNVGTPISSYQVNVQEMQGVSVYVRPTNLNFEKYNEEKTFEITFTPNPNANNNAKTPVYGELTWSDGHHQVRSPIVVMLS</sequence>
<comment type="caution">
    <text evidence="1">The sequence shown here is derived from an EMBL/GenBank/DDBJ whole genome shotgun (WGS) entry which is preliminary data.</text>
</comment>
<organism evidence="1 2">
    <name type="scientific">Melia azedarach</name>
    <name type="common">Chinaberry tree</name>
    <dbReference type="NCBI Taxonomy" id="155640"/>
    <lineage>
        <taxon>Eukaryota</taxon>
        <taxon>Viridiplantae</taxon>
        <taxon>Streptophyta</taxon>
        <taxon>Embryophyta</taxon>
        <taxon>Tracheophyta</taxon>
        <taxon>Spermatophyta</taxon>
        <taxon>Magnoliopsida</taxon>
        <taxon>eudicotyledons</taxon>
        <taxon>Gunneridae</taxon>
        <taxon>Pentapetalae</taxon>
        <taxon>rosids</taxon>
        <taxon>malvids</taxon>
        <taxon>Sapindales</taxon>
        <taxon>Meliaceae</taxon>
        <taxon>Melia</taxon>
    </lineage>
</organism>
<gene>
    <name evidence="1" type="ORF">OWV82_004287</name>
</gene>
<proteinExistence type="predicted"/>
<dbReference type="Proteomes" id="UP001164539">
    <property type="component" value="Chromosome 2"/>
</dbReference>